<keyword evidence="1" id="KW-0732">Signal</keyword>
<dbReference type="RefSeq" id="WP_202689299.1">
    <property type="nucleotide sequence ID" value="NZ_JAESVN010000005.1"/>
</dbReference>
<protein>
    <recommendedName>
        <fullName evidence="4">Arginine transporter</fullName>
    </recommendedName>
</protein>
<evidence type="ECO:0008006" key="4">
    <source>
        <dbReference type="Google" id="ProtNLM"/>
    </source>
</evidence>
<organism evidence="2 3">
    <name type="scientific">Szabonella alba</name>
    <dbReference type="NCBI Taxonomy" id="2804194"/>
    <lineage>
        <taxon>Bacteria</taxon>
        <taxon>Pseudomonadati</taxon>
        <taxon>Pseudomonadota</taxon>
        <taxon>Alphaproteobacteria</taxon>
        <taxon>Rhodobacterales</taxon>
        <taxon>Paracoccaceae</taxon>
        <taxon>Szabonella</taxon>
    </lineage>
</organism>
<keyword evidence="3" id="KW-1185">Reference proteome</keyword>
<accession>A0A8K0VDI9</accession>
<gene>
    <name evidence="2" type="ORF">JL811_13345</name>
</gene>
<evidence type="ECO:0000256" key="1">
    <source>
        <dbReference type="SAM" id="SignalP"/>
    </source>
</evidence>
<dbReference type="Proteomes" id="UP000648908">
    <property type="component" value="Unassembled WGS sequence"/>
</dbReference>
<proteinExistence type="predicted"/>
<reference evidence="2" key="1">
    <citation type="submission" date="2021-01" db="EMBL/GenBank/DDBJ databases">
        <title>Tabrizicola alba sp. nov. a motile alkaliphilic bacterium isolated from a soda lake.</title>
        <authorList>
            <person name="Szuroczki S."/>
            <person name="Abbaszade G."/>
            <person name="Schumann P."/>
            <person name="Toth E."/>
        </authorList>
    </citation>
    <scope>NUCLEOTIDE SEQUENCE</scope>
    <source>
        <strain evidence="2">DMG-N-6</strain>
    </source>
</reference>
<feature type="signal peptide" evidence="1">
    <location>
        <begin position="1"/>
        <end position="19"/>
    </location>
</feature>
<feature type="chain" id="PRO_5035452085" description="Arginine transporter" evidence="1">
    <location>
        <begin position="20"/>
        <end position="99"/>
    </location>
</feature>
<evidence type="ECO:0000313" key="2">
    <source>
        <dbReference type="EMBL" id="MBL4918208.1"/>
    </source>
</evidence>
<sequence>MKLVGAVITVSFLPLAALAGPIQSACLKSDRQAASRSLCTCIQQAADMTLTGSDQRRAAKFFRDPDEAQDVRMSKSDNDNAFWARYRSFGDMAEAYCAG</sequence>
<dbReference type="AlphaFoldDB" id="A0A8K0VDI9"/>
<comment type="caution">
    <text evidence="2">The sequence shown here is derived from an EMBL/GenBank/DDBJ whole genome shotgun (WGS) entry which is preliminary data.</text>
</comment>
<name>A0A8K0VDI9_9RHOB</name>
<dbReference type="EMBL" id="JAESVN010000005">
    <property type="protein sequence ID" value="MBL4918208.1"/>
    <property type="molecule type" value="Genomic_DNA"/>
</dbReference>
<evidence type="ECO:0000313" key="3">
    <source>
        <dbReference type="Proteomes" id="UP000648908"/>
    </source>
</evidence>